<comment type="caution">
    <text evidence="2">The sequence shown here is derived from an EMBL/GenBank/DDBJ whole genome shotgun (WGS) entry which is preliminary data.</text>
</comment>
<protein>
    <submittedName>
        <fullName evidence="2">Uncharacterized protein</fullName>
    </submittedName>
</protein>
<gene>
    <name evidence="2" type="ORF">LCGC14_2765140</name>
</gene>
<sequence>MDHDWKFIGWIPSSVSSEPSASSPIGKSLFQCVHCGTEKSVGRTNKNHRTPPTPEELRLRRDPNADLFNVPPEPTCDEEAVRDVMES</sequence>
<evidence type="ECO:0000313" key="2">
    <source>
        <dbReference type="EMBL" id="KKK86251.1"/>
    </source>
</evidence>
<dbReference type="AlphaFoldDB" id="A0A0F9BPD6"/>
<name>A0A0F9BPD6_9ZZZZ</name>
<organism evidence="2">
    <name type="scientific">marine sediment metagenome</name>
    <dbReference type="NCBI Taxonomy" id="412755"/>
    <lineage>
        <taxon>unclassified sequences</taxon>
        <taxon>metagenomes</taxon>
        <taxon>ecological metagenomes</taxon>
    </lineage>
</organism>
<accession>A0A0F9BPD6</accession>
<proteinExistence type="predicted"/>
<evidence type="ECO:0000256" key="1">
    <source>
        <dbReference type="SAM" id="MobiDB-lite"/>
    </source>
</evidence>
<dbReference type="EMBL" id="LAZR01050934">
    <property type="protein sequence ID" value="KKK86251.1"/>
    <property type="molecule type" value="Genomic_DNA"/>
</dbReference>
<feature type="region of interest" description="Disordered" evidence="1">
    <location>
        <begin position="64"/>
        <end position="87"/>
    </location>
</feature>
<reference evidence="2" key="1">
    <citation type="journal article" date="2015" name="Nature">
        <title>Complex archaea that bridge the gap between prokaryotes and eukaryotes.</title>
        <authorList>
            <person name="Spang A."/>
            <person name="Saw J.H."/>
            <person name="Jorgensen S.L."/>
            <person name="Zaremba-Niedzwiedzka K."/>
            <person name="Martijn J."/>
            <person name="Lind A.E."/>
            <person name="van Eijk R."/>
            <person name="Schleper C."/>
            <person name="Guy L."/>
            <person name="Ettema T.J."/>
        </authorList>
    </citation>
    <scope>NUCLEOTIDE SEQUENCE</scope>
</reference>